<dbReference type="Proteomes" id="UP000243975">
    <property type="component" value="Unassembled WGS sequence"/>
</dbReference>
<evidence type="ECO:0000313" key="3">
    <source>
        <dbReference type="Proteomes" id="UP000243975"/>
    </source>
</evidence>
<comment type="caution">
    <text evidence="2">The sequence shown here is derived from an EMBL/GenBank/DDBJ whole genome shotgun (WGS) entry which is preliminary data.</text>
</comment>
<name>A0A118JSF8_CYNCS</name>
<keyword evidence="3" id="KW-1185">Reference proteome</keyword>
<organism evidence="2 3">
    <name type="scientific">Cynara cardunculus var. scolymus</name>
    <name type="common">Globe artichoke</name>
    <name type="synonym">Cynara scolymus</name>
    <dbReference type="NCBI Taxonomy" id="59895"/>
    <lineage>
        <taxon>Eukaryota</taxon>
        <taxon>Viridiplantae</taxon>
        <taxon>Streptophyta</taxon>
        <taxon>Embryophyta</taxon>
        <taxon>Tracheophyta</taxon>
        <taxon>Spermatophyta</taxon>
        <taxon>Magnoliopsida</taxon>
        <taxon>eudicotyledons</taxon>
        <taxon>Gunneridae</taxon>
        <taxon>Pentapetalae</taxon>
        <taxon>asterids</taxon>
        <taxon>campanulids</taxon>
        <taxon>Asterales</taxon>
        <taxon>Asteraceae</taxon>
        <taxon>Carduoideae</taxon>
        <taxon>Cardueae</taxon>
        <taxon>Carduinae</taxon>
        <taxon>Cynara</taxon>
    </lineage>
</organism>
<dbReference type="EMBL" id="LEKV01005309">
    <property type="protein sequence ID" value="KVH89122.1"/>
    <property type="molecule type" value="Genomic_DNA"/>
</dbReference>
<dbReference type="AlphaFoldDB" id="A0A118JSF8"/>
<feature type="compositionally biased region" description="Polar residues" evidence="1">
    <location>
        <begin position="25"/>
        <end position="43"/>
    </location>
</feature>
<evidence type="ECO:0000256" key="1">
    <source>
        <dbReference type="SAM" id="MobiDB-lite"/>
    </source>
</evidence>
<gene>
    <name evidence="2" type="ORF">Ccrd_008873</name>
</gene>
<evidence type="ECO:0000313" key="2">
    <source>
        <dbReference type="EMBL" id="KVH89122.1"/>
    </source>
</evidence>
<reference evidence="2 3" key="1">
    <citation type="journal article" date="2016" name="Sci. Rep.">
        <title>The genome sequence of the outbreeding globe artichoke constructed de novo incorporating a phase-aware low-pass sequencing strategy of F1 progeny.</title>
        <authorList>
            <person name="Scaglione D."/>
            <person name="Reyes-Chin-Wo S."/>
            <person name="Acquadro A."/>
            <person name="Froenicke L."/>
            <person name="Portis E."/>
            <person name="Beitel C."/>
            <person name="Tirone M."/>
            <person name="Mauro R."/>
            <person name="Lo Monaco A."/>
            <person name="Mauromicale G."/>
            <person name="Faccioli P."/>
            <person name="Cattivelli L."/>
            <person name="Rieseberg L."/>
            <person name="Michelmore R."/>
            <person name="Lanteri S."/>
        </authorList>
    </citation>
    <scope>NUCLEOTIDE SEQUENCE [LARGE SCALE GENOMIC DNA]</scope>
    <source>
        <strain evidence="2">2C</strain>
    </source>
</reference>
<sequence length="43" mass="4833">MSYMDGVVHDKRIQDGGREVRVQKHNTSSSSCSLKTTNHCVKL</sequence>
<feature type="region of interest" description="Disordered" evidence="1">
    <location>
        <begin position="21"/>
        <end position="43"/>
    </location>
</feature>
<dbReference type="Gramene" id="KVH89122">
    <property type="protein sequence ID" value="KVH89122"/>
    <property type="gene ID" value="Ccrd_008873"/>
</dbReference>
<feature type="non-terminal residue" evidence="2">
    <location>
        <position position="43"/>
    </location>
</feature>
<protein>
    <submittedName>
        <fullName evidence="2">Uncharacterized protein</fullName>
    </submittedName>
</protein>
<proteinExistence type="predicted"/>
<accession>A0A118JSF8</accession>